<evidence type="ECO:0000313" key="11">
    <source>
        <dbReference type="Proteomes" id="UP001596044"/>
    </source>
</evidence>
<dbReference type="InterPro" id="IPR038501">
    <property type="entry name" value="Spore_GerAC_C_sf"/>
</dbReference>
<dbReference type="InterPro" id="IPR008844">
    <property type="entry name" value="Spore_GerAC-like"/>
</dbReference>
<dbReference type="NCBIfam" id="TIGR02887">
    <property type="entry name" value="spore_ger_x_C"/>
    <property type="match status" value="1"/>
</dbReference>
<evidence type="ECO:0000259" key="8">
    <source>
        <dbReference type="Pfam" id="PF05504"/>
    </source>
</evidence>
<name>A0ABW0K9L1_9BACL</name>
<dbReference type="InterPro" id="IPR057336">
    <property type="entry name" value="GerAC_N"/>
</dbReference>
<evidence type="ECO:0000256" key="6">
    <source>
        <dbReference type="ARBA" id="ARBA00023139"/>
    </source>
</evidence>
<accession>A0ABW0K9L1</accession>
<evidence type="ECO:0000313" key="10">
    <source>
        <dbReference type="EMBL" id="MFC5449929.1"/>
    </source>
</evidence>
<proteinExistence type="inferred from homology"/>
<dbReference type="InterPro" id="IPR046953">
    <property type="entry name" value="Spore_GerAC-like_C"/>
</dbReference>
<evidence type="ECO:0000256" key="5">
    <source>
        <dbReference type="ARBA" id="ARBA00023136"/>
    </source>
</evidence>
<comment type="similarity">
    <text evidence="2">Belongs to the GerABKC lipoprotein family.</text>
</comment>
<reference evidence="11" key="1">
    <citation type="journal article" date="2019" name="Int. J. Syst. Evol. Microbiol.">
        <title>The Global Catalogue of Microorganisms (GCM) 10K type strain sequencing project: providing services to taxonomists for standard genome sequencing and annotation.</title>
        <authorList>
            <consortium name="The Broad Institute Genomics Platform"/>
            <consortium name="The Broad Institute Genome Sequencing Center for Infectious Disease"/>
            <person name="Wu L."/>
            <person name="Ma J."/>
        </authorList>
    </citation>
    <scope>NUCLEOTIDE SEQUENCE [LARGE SCALE GENOMIC DNA]</scope>
    <source>
        <strain evidence="11">KACC 11904</strain>
    </source>
</reference>
<evidence type="ECO:0000256" key="2">
    <source>
        <dbReference type="ARBA" id="ARBA00007886"/>
    </source>
</evidence>
<keyword evidence="6" id="KW-0564">Palmitate</keyword>
<evidence type="ECO:0000256" key="1">
    <source>
        <dbReference type="ARBA" id="ARBA00004635"/>
    </source>
</evidence>
<gene>
    <name evidence="10" type="ORF">ACFPOG_16890</name>
</gene>
<dbReference type="Pfam" id="PF05504">
    <property type="entry name" value="Spore_GerAC"/>
    <property type="match status" value="1"/>
</dbReference>
<dbReference type="Gene3D" id="3.30.300.210">
    <property type="entry name" value="Nutrient germinant receptor protein C, domain 3"/>
    <property type="match status" value="1"/>
</dbReference>
<dbReference type="PANTHER" id="PTHR35789">
    <property type="entry name" value="SPORE GERMINATION PROTEIN B3"/>
    <property type="match status" value="1"/>
</dbReference>
<comment type="subcellular location">
    <subcellularLocation>
        <location evidence="1">Membrane</location>
        <topology evidence="1">Lipid-anchor</topology>
    </subcellularLocation>
</comment>
<dbReference type="EMBL" id="JBHSMJ010000022">
    <property type="protein sequence ID" value="MFC5449929.1"/>
    <property type="molecule type" value="Genomic_DNA"/>
</dbReference>
<feature type="domain" description="Spore germination GerAC-like C-terminal" evidence="8">
    <location>
        <begin position="232"/>
        <end position="398"/>
    </location>
</feature>
<dbReference type="Proteomes" id="UP001596044">
    <property type="component" value="Unassembled WGS sequence"/>
</dbReference>
<comment type="caution">
    <text evidence="10">The sequence shown here is derived from an EMBL/GenBank/DDBJ whole genome shotgun (WGS) entry which is preliminary data.</text>
</comment>
<dbReference type="RefSeq" id="WP_270884918.1">
    <property type="nucleotide sequence ID" value="NZ_JAQFVF010000080.1"/>
</dbReference>
<keyword evidence="7" id="KW-0449">Lipoprotein</keyword>
<dbReference type="Pfam" id="PF25198">
    <property type="entry name" value="Spore_GerAC_N"/>
    <property type="match status" value="1"/>
</dbReference>
<dbReference type="PROSITE" id="PS51257">
    <property type="entry name" value="PROKAR_LIPOPROTEIN"/>
    <property type="match status" value="1"/>
</dbReference>
<keyword evidence="3" id="KW-0309">Germination</keyword>
<dbReference type="Gene3D" id="6.20.190.10">
    <property type="entry name" value="Nutrient germinant receptor protein C, domain 1"/>
    <property type="match status" value="1"/>
</dbReference>
<protein>
    <submittedName>
        <fullName evidence="10">Ger(X)C family spore germination protein</fullName>
    </submittedName>
</protein>
<keyword evidence="4" id="KW-0732">Signal</keyword>
<evidence type="ECO:0000256" key="7">
    <source>
        <dbReference type="ARBA" id="ARBA00023288"/>
    </source>
</evidence>
<dbReference type="PANTHER" id="PTHR35789:SF1">
    <property type="entry name" value="SPORE GERMINATION PROTEIN B3"/>
    <property type="match status" value="1"/>
</dbReference>
<organism evidence="10 11">
    <name type="scientific">Paenibacillus aestuarii</name>
    <dbReference type="NCBI Taxonomy" id="516965"/>
    <lineage>
        <taxon>Bacteria</taxon>
        <taxon>Bacillati</taxon>
        <taxon>Bacillota</taxon>
        <taxon>Bacilli</taxon>
        <taxon>Bacillales</taxon>
        <taxon>Paenibacillaceae</taxon>
        <taxon>Paenibacillus</taxon>
    </lineage>
</organism>
<evidence type="ECO:0000256" key="3">
    <source>
        <dbReference type="ARBA" id="ARBA00022544"/>
    </source>
</evidence>
<sequence>MFRALLRLCLAGILLVTTSGCWDRQEVDKLAIVTGLGIDLINDPEPYLITAQVVSPASQKNMQESAQSKPFVTTLAQGKTISEAVENFTKESPRKMFFAHNNVIVMGEKLAQTDILDFMDFLDRSPQFRRNAWLIVTPKTAKEVLQTQCDIQKYAAIGLKEMIYERFHPFSNKMQRKDTMSRLEGLSSAALALKIDIVNTDQLGTQKLKKTGNAFQNPTKQASEGREQLRLSGFSVFKNYKFIGYLNDEETLGVLWYLNEHKGYPIRISCPSTEQKYMVFLLHQTSLDLKPVIDQEHLQMKVAVKTNATVSENNCQEISMFDRENREKLEQELNKAIKEQMLASLIKVQRWGSDVLHFADEFYQSSPAKWKTIAPSYGEHFAKAKVTIDVRSEIRLSGMTSESINR</sequence>
<keyword evidence="5" id="KW-0472">Membrane</keyword>
<evidence type="ECO:0000256" key="4">
    <source>
        <dbReference type="ARBA" id="ARBA00022729"/>
    </source>
</evidence>
<keyword evidence="11" id="KW-1185">Reference proteome</keyword>
<evidence type="ECO:0000259" key="9">
    <source>
        <dbReference type="Pfam" id="PF25198"/>
    </source>
</evidence>
<feature type="domain" description="Spore germination protein N-terminal" evidence="9">
    <location>
        <begin position="23"/>
        <end position="185"/>
    </location>
</feature>